<sequence length="146" mass="15597">MKKLLAFLALTLAPAFALQVTTTENLNLRSGPTKTAPVLSQVPKGTQLEIGACSQFCPVVYQGRRGYVARAYLKATPAPALPQVTIPARPANPGTYTNVDGQQIQRPTFSETRPAGASAQCRDGSYSFSANRRGTCSHHGGVATWY</sequence>
<keyword evidence="3" id="KW-0614">Plasmid</keyword>
<dbReference type="Proteomes" id="UP000007575">
    <property type="component" value="Plasmid P2"/>
</dbReference>
<dbReference type="KEGG" id="dgo:DGo_PB0400"/>
<evidence type="ECO:0000256" key="1">
    <source>
        <dbReference type="SAM" id="SignalP"/>
    </source>
</evidence>
<evidence type="ECO:0000313" key="4">
    <source>
        <dbReference type="Proteomes" id="UP000007575"/>
    </source>
</evidence>
<dbReference type="Pfam" id="PF08239">
    <property type="entry name" value="SH3_3"/>
    <property type="match status" value="1"/>
</dbReference>
<feature type="domain" description="SH3b" evidence="2">
    <location>
        <begin position="15"/>
        <end position="77"/>
    </location>
</feature>
<protein>
    <submittedName>
        <fullName evidence="3">Putative lipoprotein</fullName>
    </submittedName>
</protein>
<name>H8H2C2_DEIGI</name>
<reference evidence="3 4" key="1">
    <citation type="journal article" date="2012" name="PLoS ONE">
        <title>Genome sequence and transcriptome analysis of the radioresistant bacterium Deinococcus gobiensis: insights into the extreme environmental adaptations.</title>
        <authorList>
            <person name="Yuan M."/>
            <person name="Chen M."/>
            <person name="Zhang W."/>
            <person name="Lu W."/>
            <person name="Wang J."/>
            <person name="Yang M."/>
            <person name="Zhao P."/>
            <person name="Tang R."/>
            <person name="Li X."/>
            <person name="Hao Y."/>
            <person name="Zhou Z."/>
            <person name="Zhan Y."/>
            <person name="Yu H."/>
            <person name="Teng C."/>
            <person name="Yan Y."/>
            <person name="Ping S."/>
            <person name="Wang Y."/>
            <person name="Lin M."/>
        </authorList>
    </citation>
    <scope>NUCLEOTIDE SEQUENCE [LARGE SCALE GENOMIC DNA]</scope>
    <source>
        <strain evidence="4">DSM 21396 / JCM 16679 / CGMCC 1.7299 / I-0</strain>
        <plasmid evidence="3">P2</plasmid>
    </source>
</reference>
<feature type="chain" id="PRO_5003613976" evidence="1">
    <location>
        <begin position="18"/>
        <end position="146"/>
    </location>
</feature>
<dbReference type="InterPro" id="IPR022236">
    <property type="entry name" value="DUF3761"/>
</dbReference>
<accession>H8H2C2</accession>
<dbReference type="AlphaFoldDB" id="H8H2C2"/>
<proteinExistence type="predicted"/>
<geneLocation type="plasmid" evidence="3 4">
    <name>P2</name>
</geneLocation>
<keyword evidence="3" id="KW-0449">Lipoprotein</keyword>
<keyword evidence="4" id="KW-1185">Reference proteome</keyword>
<organism evidence="3 4">
    <name type="scientific">Deinococcus gobiensis (strain DSM 21396 / JCM 16679 / CGMCC 1.7299 / I-0)</name>
    <dbReference type="NCBI Taxonomy" id="745776"/>
    <lineage>
        <taxon>Bacteria</taxon>
        <taxon>Thermotogati</taxon>
        <taxon>Deinococcota</taxon>
        <taxon>Deinococci</taxon>
        <taxon>Deinococcales</taxon>
        <taxon>Deinococcaceae</taxon>
        <taxon>Deinococcus</taxon>
    </lineage>
</organism>
<dbReference type="InterPro" id="IPR003646">
    <property type="entry name" value="SH3-like_bac-type"/>
</dbReference>
<dbReference type="RefSeq" id="WP_014686761.1">
    <property type="nucleotide sequence ID" value="NC_017791.1"/>
</dbReference>
<dbReference type="EMBL" id="CP002193">
    <property type="protein sequence ID" value="AFD27669.1"/>
    <property type="molecule type" value="Genomic_DNA"/>
</dbReference>
<evidence type="ECO:0000313" key="3">
    <source>
        <dbReference type="EMBL" id="AFD27669.1"/>
    </source>
</evidence>
<keyword evidence="1" id="KW-0732">Signal</keyword>
<evidence type="ECO:0000259" key="2">
    <source>
        <dbReference type="SMART" id="SM00287"/>
    </source>
</evidence>
<gene>
    <name evidence="3" type="ordered locus">DGo_PB0400</name>
</gene>
<dbReference type="SMART" id="SM00287">
    <property type="entry name" value="SH3b"/>
    <property type="match status" value="1"/>
</dbReference>
<feature type="signal peptide" evidence="1">
    <location>
        <begin position="1"/>
        <end position="17"/>
    </location>
</feature>
<dbReference type="HOGENOM" id="CLU_1851183_0_0_0"/>
<dbReference type="Gene3D" id="2.30.30.40">
    <property type="entry name" value="SH3 Domains"/>
    <property type="match status" value="1"/>
</dbReference>
<dbReference type="Pfam" id="PF12587">
    <property type="entry name" value="DUF3761"/>
    <property type="match status" value="1"/>
</dbReference>